<reference evidence="1" key="1">
    <citation type="journal article" date="2023" name="G3 (Bethesda)">
        <title>Whole genome assemblies of Zophobas morio and Tenebrio molitor.</title>
        <authorList>
            <person name="Kaur S."/>
            <person name="Stinson S.A."/>
            <person name="diCenzo G.C."/>
        </authorList>
    </citation>
    <scope>NUCLEOTIDE SEQUENCE</scope>
    <source>
        <strain evidence="1">QUZm001</strain>
    </source>
</reference>
<organism evidence="1 2">
    <name type="scientific">Zophobas morio</name>
    <dbReference type="NCBI Taxonomy" id="2755281"/>
    <lineage>
        <taxon>Eukaryota</taxon>
        <taxon>Metazoa</taxon>
        <taxon>Ecdysozoa</taxon>
        <taxon>Arthropoda</taxon>
        <taxon>Hexapoda</taxon>
        <taxon>Insecta</taxon>
        <taxon>Pterygota</taxon>
        <taxon>Neoptera</taxon>
        <taxon>Endopterygota</taxon>
        <taxon>Coleoptera</taxon>
        <taxon>Polyphaga</taxon>
        <taxon>Cucujiformia</taxon>
        <taxon>Tenebrionidae</taxon>
        <taxon>Zophobas</taxon>
    </lineage>
</organism>
<evidence type="ECO:0000313" key="2">
    <source>
        <dbReference type="Proteomes" id="UP001168821"/>
    </source>
</evidence>
<keyword evidence="2" id="KW-1185">Reference proteome</keyword>
<dbReference type="Proteomes" id="UP001168821">
    <property type="component" value="Unassembled WGS sequence"/>
</dbReference>
<comment type="caution">
    <text evidence="1">The sequence shown here is derived from an EMBL/GenBank/DDBJ whole genome shotgun (WGS) entry which is preliminary data.</text>
</comment>
<gene>
    <name evidence="1" type="ORF">Zmor_008777</name>
</gene>
<sequence>MGLEDVGRELMSLRSERIKIKDVKIFAQRIYNSRWNPEVKNVTELAPLKVKIKKTLSEYSLNTKLRKNIGQGHHAGVRGAIKSGIFRGNILHGNGIMCKLWWKSQLLKMLMHKELGYQQRSS</sequence>
<name>A0AA38HHY7_9CUCU</name>
<protein>
    <submittedName>
        <fullName evidence="1">Uncharacterized protein</fullName>
    </submittedName>
</protein>
<dbReference type="EMBL" id="JALNTZ010002328">
    <property type="protein sequence ID" value="KAJ3618742.1"/>
    <property type="molecule type" value="Genomic_DNA"/>
</dbReference>
<proteinExistence type="predicted"/>
<dbReference type="AlphaFoldDB" id="A0AA38HHY7"/>
<accession>A0AA38HHY7</accession>
<evidence type="ECO:0000313" key="1">
    <source>
        <dbReference type="EMBL" id="KAJ3618742.1"/>
    </source>
</evidence>